<name>A0AC34F4T7_9BILA</name>
<proteinExistence type="predicted"/>
<evidence type="ECO:0000313" key="2">
    <source>
        <dbReference type="WBParaSite" id="ES5_v2.g11835.t1"/>
    </source>
</evidence>
<accession>A0AC34F4T7</accession>
<organism evidence="1 2">
    <name type="scientific">Panagrolaimus sp. ES5</name>
    <dbReference type="NCBI Taxonomy" id="591445"/>
    <lineage>
        <taxon>Eukaryota</taxon>
        <taxon>Metazoa</taxon>
        <taxon>Ecdysozoa</taxon>
        <taxon>Nematoda</taxon>
        <taxon>Chromadorea</taxon>
        <taxon>Rhabditida</taxon>
        <taxon>Tylenchina</taxon>
        <taxon>Panagrolaimomorpha</taxon>
        <taxon>Panagrolaimoidea</taxon>
        <taxon>Panagrolaimidae</taxon>
        <taxon>Panagrolaimus</taxon>
    </lineage>
</organism>
<evidence type="ECO:0000313" key="1">
    <source>
        <dbReference type="Proteomes" id="UP000887579"/>
    </source>
</evidence>
<sequence>MLSLRFARSLLLRHQPSIASLRYLSDAKKPPSPPPLKDEEIKIDLSDINEKLEKTLKSGKLEDETPNIDPKFMSFSRERDRAAHERSHIFTWKSALITLAIGGVGLSWLFYMKKSRDAEMEKQQKVMAGKARIGGEWDFIFFNRLPMLSLRFARSLLLRHQPSIASLRYFSDTKKPPPPPPKDDEIKIDLSDINEKLEKTLKSGKLEDETPNIDPKFMSFSRERERAAHERSHIFTWKSALITLAIGGVGLSWLFYMKKSRDAEMEKQQKVMAGKARIGGEWELMNTNGKLEGSKELRGNWLLMYFGFTNCPDICPDEIEKMVSVVEILNESDDKIPVAPVFISVDPARDTIERVQEYCKEFSPLIRGFTGSKEQVDKVAKTFRVYHSQGPKTADDDYIVDHTVIMYLIDPDGQFHDYYGQNRRAREIANIIKTKVLKYELQNRKKKSSFF</sequence>
<reference evidence="2" key="1">
    <citation type="submission" date="2022-11" db="UniProtKB">
        <authorList>
            <consortium name="WormBaseParasite"/>
        </authorList>
    </citation>
    <scope>IDENTIFICATION</scope>
</reference>
<dbReference type="WBParaSite" id="ES5_v2.g11835.t1">
    <property type="protein sequence ID" value="ES5_v2.g11835.t1"/>
    <property type="gene ID" value="ES5_v2.g11835"/>
</dbReference>
<dbReference type="Proteomes" id="UP000887579">
    <property type="component" value="Unplaced"/>
</dbReference>
<protein>
    <submittedName>
        <fullName evidence="2">Thioredoxin domain-containing protein</fullName>
    </submittedName>
</protein>